<keyword evidence="1" id="KW-0472">Membrane</keyword>
<gene>
    <name evidence="3" type="ORF">NPIL_80071</name>
</gene>
<dbReference type="OrthoDB" id="6437232at2759"/>
<keyword evidence="4" id="KW-1185">Reference proteome</keyword>
<keyword evidence="2" id="KW-0732">Signal</keyword>
<evidence type="ECO:0000313" key="4">
    <source>
        <dbReference type="Proteomes" id="UP000887013"/>
    </source>
</evidence>
<keyword evidence="1" id="KW-0812">Transmembrane</keyword>
<feature type="chain" id="PRO_5036447252" evidence="2">
    <location>
        <begin position="28"/>
        <end position="97"/>
    </location>
</feature>
<evidence type="ECO:0000313" key="3">
    <source>
        <dbReference type="EMBL" id="GFT99976.1"/>
    </source>
</evidence>
<accession>A0A8X6Q4P0</accession>
<dbReference type="Proteomes" id="UP000887013">
    <property type="component" value="Unassembled WGS sequence"/>
</dbReference>
<keyword evidence="1" id="KW-1133">Transmembrane helix</keyword>
<feature type="transmembrane region" description="Helical" evidence="1">
    <location>
        <begin position="37"/>
        <end position="54"/>
    </location>
</feature>
<sequence>MAIRLQNLIILTMLLAAFLLLPDKSEGRMMGMGGGGGSSGVMQLLAAGLIAKLLQDMKNQKMTQSHTTKIIPLPVYVGGHNMMNNDWMMHGMMGGMD</sequence>
<organism evidence="3 4">
    <name type="scientific">Nephila pilipes</name>
    <name type="common">Giant wood spider</name>
    <name type="synonym">Nephila maculata</name>
    <dbReference type="NCBI Taxonomy" id="299642"/>
    <lineage>
        <taxon>Eukaryota</taxon>
        <taxon>Metazoa</taxon>
        <taxon>Ecdysozoa</taxon>
        <taxon>Arthropoda</taxon>
        <taxon>Chelicerata</taxon>
        <taxon>Arachnida</taxon>
        <taxon>Araneae</taxon>
        <taxon>Araneomorphae</taxon>
        <taxon>Entelegynae</taxon>
        <taxon>Araneoidea</taxon>
        <taxon>Nephilidae</taxon>
        <taxon>Nephila</taxon>
    </lineage>
</organism>
<name>A0A8X6Q4P0_NEPPI</name>
<comment type="caution">
    <text evidence="3">The sequence shown here is derived from an EMBL/GenBank/DDBJ whole genome shotgun (WGS) entry which is preliminary data.</text>
</comment>
<proteinExistence type="predicted"/>
<protein>
    <submittedName>
        <fullName evidence="3">Uncharacterized protein</fullName>
    </submittedName>
</protein>
<evidence type="ECO:0000256" key="1">
    <source>
        <dbReference type="SAM" id="Phobius"/>
    </source>
</evidence>
<feature type="signal peptide" evidence="2">
    <location>
        <begin position="1"/>
        <end position="27"/>
    </location>
</feature>
<evidence type="ECO:0000256" key="2">
    <source>
        <dbReference type="SAM" id="SignalP"/>
    </source>
</evidence>
<dbReference type="EMBL" id="BMAW01027050">
    <property type="protein sequence ID" value="GFT99976.1"/>
    <property type="molecule type" value="Genomic_DNA"/>
</dbReference>
<reference evidence="3" key="1">
    <citation type="submission" date="2020-08" db="EMBL/GenBank/DDBJ databases">
        <title>Multicomponent nature underlies the extraordinary mechanical properties of spider dragline silk.</title>
        <authorList>
            <person name="Kono N."/>
            <person name="Nakamura H."/>
            <person name="Mori M."/>
            <person name="Yoshida Y."/>
            <person name="Ohtoshi R."/>
            <person name="Malay A.D."/>
            <person name="Moran D.A.P."/>
            <person name="Tomita M."/>
            <person name="Numata K."/>
            <person name="Arakawa K."/>
        </authorList>
    </citation>
    <scope>NUCLEOTIDE SEQUENCE</scope>
</reference>
<dbReference type="AlphaFoldDB" id="A0A8X6Q4P0"/>